<keyword evidence="3" id="KW-1185">Reference proteome</keyword>
<proteinExistence type="predicted"/>
<comment type="caution">
    <text evidence="2">The sequence shown here is derived from an EMBL/GenBank/DDBJ whole genome shotgun (WGS) entry which is preliminary data.</text>
</comment>
<feature type="region of interest" description="Disordered" evidence="1">
    <location>
        <begin position="163"/>
        <end position="188"/>
    </location>
</feature>
<dbReference type="EMBL" id="MU825882">
    <property type="protein sequence ID" value="KAJ7385152.1"/>
    <property type="molecule type" value="Genomic_DNA"/>
</dbReference>
<reference evidence="2" key="1">
    <citation type="submission" date="2023-01" db="EMBL/GenBank/DDBJ databases">
        <title>Genome assembly of the deep-sea coral Lophelia pertusa.</title>
        <authorList>
            <person name="Herrera S."/>
            <person name="Cordes E."/>
        </authorList>
    </citation>
    <scope>NUCLEOTIDE SEQUENCE</scope>
    <source>
        <strain evidence="2">USNM1676648</strain>
        <tissue evidence="2">Polyp</tissue>
    </source>
</reference>
<dbReference type="AlphaFoldDB" id="A0A9X0D2U3"/>
<protein>
    <submittedName>
        <fullName evidence="2">Uncharacterized protein</fullName>
    </submittedName>
</protein>
<evidence type="ECO:0000313" key="2">
    <source>
        <dbReference type="EMBL" id="KAJ7385152.1"/>
    </source>
</evidence>
<dbReference type="OrthoDB" id="5988101at2759"/>
<gene>
    <name evidence="2" type="ORF">OS493_017528</name>
</gene>
<evidence type="ECO:0000256" key="1">
    <source>
        <dbReference type="SAM" id="MobiDB-lite"/>
    </source>
</evidence>
<feature type="compositionally biased region" description="Polar residues" evidence="1">
    <location>
        <begin position="176"/>
        <end position="188"/>
    </location>
</feature>
<evidence type="ECO:0000313" key="3">
    <source>
        <dbReference type="Proteomes" id="UP001163046"/>
    </source>
</evidence>
<dbReference type="Proteomes" id="UP001163046">
    <property type="component" value="Unassembled WGS sequence"/>
</dbReference>
<organism evidence="2 3">
    <name type="scientific">Desmophyllum pertusum</name>
    <dbReference type="NCBI Taxonomy" id="174260"/>
    <lineage>
        <taxon>Eukaryota</taxon>
        <taxon>Metazoa</taxon>
        <taxon>Cnidaria</taxon>
        <taxon>Anthozoa</taxon>
        <taxon>Hexacorallia</taxon>
        <taxon>Scleractinia</taxon>
        <taxon>Caryophylliina</taxon>
        <taxon>Caryophylliidae</taxon>
        <taxon>Desmophyllum</taxon>
    </lineage>
</organism>
<accession>A0A9X0D2U3</accession>
<name>A0A9X0D2U3_9CNID</name>
<sequence>MGEDVLESIFSGDDQCPCIMELRGGLKKVGIYQIGRDLPIFLHLLRPGPSQDLTVRIVTNLLKPAFSEEGTNSRKFENEVYELFMKYLRVAGSGRRGVISLAHVLQFATGTDEEPVLGFVLHPSLRFVEAIKSAMASHKGTSVDEPVRKVAWVHVMTASRSVQPDDTLEEIHQEPLESQCTKNLPETG</sequence>